<feature type="region of interest" description="Disordered" evidence="1">
    <location>
        <begin position="1"/>
        <end position="28"/>
    </location>
</feature>
<sequence>MSCTPGRPCGEHPPTLEPPAPAPGLPRPDRAIGTFHDFLAALVRDVEQSRPAPGAPVLGRAWDIEGDPAALPLARMWAYVADGVAAYTSLTTTEAFLGTASDWRDLRRIAALVGFRPRPRVAARGWALAETDRGASPLVPAGTRLQAPAVPDRGAQTFEVEEDVQLRADWARLTVTPVPRPALPGGQAMRFLREPGFRPGDRVLFVAERGAGVPVLPAGFDWFDYWLWLLRLLGLARAPQSRPVAVAVVEERADDLGTVVVTFDRDLRQLLSPQTTPFAAYRVLATAGSARRLTDLVHLSATGSPTKVPIESQFYDVTADAPLSARHLVLDADLQELSAQRTVALVDWQAGACDIVGADRHAPVDWLTAPGTRTRASRLDFAADVGTLGGARFKGRPVTAYVVDHRVVARTHDIPDHIGTQGPARVRVFPAPDAVPARIALRGGPADTDWRVYDCTAAADQEAPEEPAPDAPVPGPPLPGGLVLDLAVAPDDPVRTAPIGRAPGTANLLPVRHGRTESGSLGSGDAALAGQEMAVARPPVAHDVTADGSIVSSLEVRVEGVRWQGLPSLFEAGTTEAYASSLDTDGSVRVRFGDGASGARLPTGRGNVTETHRTGGGTVGEVPSGVIDTLLGRVPGVTGVRGAGPTTGGADQDDERRIVRLAPGRARAFGRAVSRSDLADLALAYPGVSHSTAWRGAGPPGCGCGGTGEHVALLRLAADGRPKAPAQEEVRALAAFLDGRREVTVPLCVAAAVVRQLPLSCGVSVDPRRVPTEVTAAVRAALTRGGGPLDPLDRPLGRALDRSDVLAVIHGVPGVLGVAGLALHVGTGSPARALAERHELLTLAAEPTIRVEQP</sequence>
<comment type="caution">
    <text evidence="2">The sequence shown here is derived from an EMBL/GenBank/DDBJ whole genome shotgun (WGS) entry which is preliminary data.</text>
</comment>
<feature type="region of interest" description="Disordered" evidence="1">
    <location>
        <begin position="595"/>
        <end position="620"/>
    </location>
</feature>
<feature type="compositionally biased region" description="Pro residues" evidence="1">
    <location>
        <begin position="469"/>
        <end position="479"/>
    </location>
</feature>
<evidence type="ECO:0000313" key="3">
    <source>
        <dbReference type="Proteomes" id="UP001610818"/>
    </source>
</evidence>
<dbReference type="RefSeq" id="WP_397707075.1">
    <property type="nucleotide sequence ID" value="NZ_JBIRGN010000001.1"/>
</dbReference>
<dbReference type="Proteomes" id="UP001610818">
    <property type="component" value="Unassembled WGS sequence"/>
</dbReference>
<evidence type="ECO:0000313" key="2">
    <source>
        <dbReference type="EMBL" id="MFH8543849.1"/>
    </source>
</evidence>
<evidence type="ECO:0000256" key="1">
    <source>
        <dbReference type="SAM" id="MobiDB-lite"/>
    </source>
</evidence>
<accession>A0ABW7QHW5</accession>
<dbReference type="EMBL" id="JBIRGQ010000001">
    <property type="protein sequence ID" value="MFH8543849.1"/>
    <property type="molecule type" value="Genomic_DNA"/>
</dbReference>
<name>A0ABW7QHW5_9ACTN</name>
<organism evidence="2 3">
    <name type="scientific">Streptomyces longisporoflavus</name>
    <dbReference type="NCBI Taxonomy" id="28044"/>
    <lineage>
        <taxon>Bacteria</taxon>
        <taxon>Bacillati</taxon>
        <taxon>Actinomycetota</taxon>
        <taxon>Actinomycetes</taxon>
        <taxon>Kitasatosporales</taxon>
        <taxon>Streptomycetaceae</taxon>
        <taxon>Streptomyces</taxon>
    </lineage>
</organism>
<proteinExistence type="predicted"/>
<keyword evidence="3" id="KW-1185">Reference proteome</keyword>
<reference evidence="2 3" key="1">
    <citation type="submission" date="2024-10" db="EMBL/GenBank/DDBJ databases">
        <title>The Natural Products Discovery Center: Release of the First 8490 Sequenced Strains for Exploring Actinobacteria Biosynthetic Diversity.</title>
        <authorList>
            <person name="Kalkreuter E."/>
            <person name="Kautsar S.A."/>
            <person name="Yang D."/>
            <person name="Bader C.D."/>
            <person name="Teijaro C.N."/>
            <person name="Fluegel L."/>
            <person name="Davis C.M."/>
            <person name="Simpson J.R."/>
            <person name="Lauterbach L."/>
            <person name="Steele A.D."/>
            <person name="Gui C."/>
            <person name="Meng S."/>
            <person name="Li G."/>
            <person name="Viehrig K."/>
            <person name="Ye F."/>
            <person name="Su P."/>
            <person name="Kiefer A.F."/>
            <person name="Nichols A."/>
            <person name="Cepeda A.J."/>
            <person name="Yan W."/>
            <person name="Fan B."/>
            <person name="Jiang Y."/>
            <person name="Adhikari A."/>
            <person name="Zheng C.-J."/>
            <person name="Schuster L."/>
            <person name="Cowan T.M."/>
            <person name="Smanski M.J."/>
            <person name="Chevrette M.G."/>
            <person name="De Carvalho L.P.S."/>
            <person name="Shen B."/>
        </authorList>
    </citation>
    <scope>NUCLEOTIDE SEQUENCE [LARGE SCALE GENOMIC DNA]</scope>
    <source>
        <strain evidence="2 3">NPDC017990</strain>
    </source>
</reference>
<feature type="region of interest" description="Disordered" evidence="1">
    <location>
        <begin position="460"/>
        <end position="479"/>
    </location>
</feature>
<feature type="compositionally biased region" description="Pro residues" evidence="1">
    <location>
        <begin position="15"/>
        <end position="26"/>
    </location>
</feature>
<protein>
    <submittedName>
        <fullName evidence="2">Baseplate J/gp47 family protein</fullName>
    </submittedName>
</protein>
<gene>
    <name evidence="2" type="ORF">ACH4F9_02410</name>
</gene>